<evidence type="ECO:0000256" key="2">
    <source>
        <dbReference type="SAM" id="Phobius"/>
    </source>
</evidence>
<proteinExistence type="predicted"/>
<evidence type="ECO:0000313" key="3">
    <source>
        <dbReference type="EMBL" id="KAF0311139.1"/>
    </source>
</evidence>
<dbReference type="EMBL" id="VIIS01000259">
    <property type="protein sequence ID" value="KAF0311139.1"/>
    <property type="molecule type" value="Genomic_DNA"/>
</dbReference>
<dbReference type="AlphaFoldDB" id="A0A6A4X0T2"/>
<feature type="region of interest" description="Disordered" evidence="1">
    <location>
        <begin position="1"/>
        <end position="34"/>
    </location>
</feature>
<gene>
    <name evidence="3" type="ORF">FJT64_001851</name>
</gene>
<reference evidence="3 4" key="1">
    <citation type="submission" date="2019-07" db="EMBL/GenBank/DDBJ databases">
        <title>Draft genome assembly of a fouling barnacle, Amphibalanus amphitrite (Darwin, 1854): The first reference genome for Thecostraca.</title>
        <authorList>
            <person name="Kim W."/>
        </authorList>
    </citation>
    <scope>NUCLEOTIDE SEQUENCE [LARGE SCALE GENOMIC DNA]</scope>
    <source>
        <strain evidence="3">SNU_AA5</strain>
        <tissue evidence="3">Soma without cirri and trophi</tissue>
    </source>
</reference>
<evidence type="ECO:0000256" key="1">
    <source>
        <dbReference type="SAM" id="MobiDB-lite"/>
    </source>
</evidence>
<comment type="caution">
    <text evidence="3">The sequence shown here is derived from an EMBL/GenBank/DDBJ whole genome shotgun (WGS) entry which is preliminary data.</text>
</comment>
<feature type="region of interest" description="Disordered" evidence="1">
    <location>
        <begin position="115"/>
        <end position="151"/>
    </location>
</feature>
<keyword evidence="2" id="KW-0812">Transmembrane</keyword>
<keyword evidence="4" id="KW-1185">Reference proteome</keyword>
<dbReference type="OrthoDB" id="6334380at2759"/>
<name>A0A6A4X0T2_AMPAM</name>
<feature type="transmembrane region" description="Helical" evidence="2">
    <location>
        <begin position="84"/>
        <end position="107"/>
    </location>
</feature>
<dbReference type="Proteomes" id="UP000440578">
    <property type="component" value="Unassembled WGS sequence"/>
</dbReference>
<keyword evidence="2" id="KW-0472">Membrane</keyword>
<sequence length="151" mass="15533">MVGGAPGARPAPLASTCVSASRRTTRGGVERRRRSTVSTVSTVGFWGGAVKPVKVATELTAMDLQETPATTGRPRGHRTGMERFLIGLTLALLLSSVVLVGSLVYVVTSGAEQKTAAGRTQVADANRSQGGMASPRTMGQATVPEQVGPEG</sequence>
<keyword evidence="2" id="KW-1133">Transmembrane helix</keyword>
<evidence type="ECO:0000313" key="4">
    <source>
        <dbReference type="Proteomes" id="UP000440578"/>
    </source>
</evidence>
<protein>
    <submittedName>
        <fullName evidence="3">Uncharacterized protein</fullName>
    </submittedName>
</protein>
<organism evidence="3 4">
    <name type="scientific">Amphibalanus amphitrite</name>
    <name type="common">Striped barnacle</name>
    <name type="synonym">Balanus amphitrite</name>
    <dbReference type="NCBI Taxonomy" id="1232801"/>
    <lineage>
        <taxon>Eukaryota</taxon>
        <taxon>Metazoa</taxon>
        <taxon>Ecdysozoa</taxon>
        <taxon>Arthropoda</taxon>
        <taxon>Crustacea</taxon>
        <taxon>Multicrustacea</taxon>
        <taxon>Cirripedia</taxon>
        <taxon>Thoracica</taxon>
        <taxon>Thoracicalcarea</taxon>
        <taxon>Balanomorpha</taxon>
        <taxon>Balanoidea</taxon>
        <taxon>Balanidae</taxon>
        <taxon>Amphibalaninae</taxon>
        <taxon>Amphibalanus</taxon>
    </lineage>
</organism>
<accession>A0A6A4X0T2</accession>